<evidence type="ECO:0000256" key="13">
    <source>
        <dbReference type="ARBA" id="ARBA00068789"/>
    </source>
</evidence>
<comment type="subcellular location">
    <subcellularLocation>
        <location evidence="2">Cytoplasm</location>
        <location evidence="2">Cytosol</location>
    </subcellularLocation>
    <subcellularLocation>
        <location evidence="1">Nucleus</location>
    </subcellularLocation>
</comment>
<dbReference type="InterPro" id="IPR003595">
    <property type="entry name" value="Tyr_Pase_cat"/>
</dbReference>
<dbReference type="AlphaFoldDB" id="A0A8D8RWZ3"/>
<dbReference type="PROSITE" id="PS50056">
    <property type="entry name" value="TYR_PHOSPHATASE_2"/>
    <property type="match status" value="1"/>
</dbReference>
<dbReference type="InterPro" id="IPR029021">
    <property type="entry name" value="Prot-tyrosine_phosphatase-like"/>
</dbReference>
<evidence type="ECO:0000256" key="6">
    <source>
        <dbReference type="ARBA" id="ARBA00022490"/>
    </source>
</evidence>
<evidence type="ECO:0000256" key="1">
    <source>
        <dbReference type="ARBA" id="ARBA00004123"/>
    </source>
</evidence>
<evidence type="ECO:0000256" key="5">
    <source>
        <dbReference type="ARBA" id="ARBA00013081"/>
    </source>
</evidence>
<dbReference type="GO" id="GO:0005634">
    <property type="term" value="C:nucleus"/>
    <property type="evidence" value="ECO:0007669"/>
    <property type="project" value="UniProtKB-SubCell"/>
</dbReference>
<evidence type="ECO:0000256" key="8">
    <source>
        <dbReference type="ARBA" id="ARBA00022912"/>
    </source>
</evidence>
<dbReference type="Pfam" id="PF22784">
    <property type="entry name" value="PTP-SAK"/>
    <property type="match status" value="1"/>
</dbReference>
<dbReference type="CDD" id="cd14504">
    <property type="entry name" value="DUSP23"/>
    <property type="match status" value="1"/>
</dbReference>
<proteinExistence type="inferred from homology"/>
<evidence type="ECO:0000313" key="17">
    <source>
        <dbReference type="EMBL" id="CAG6658900.1"/>
    </source>
</evidence>
<dbReference type="SMART" id="SM00404">
    <property type="entry name" value="PTPc_motif"/>
    <property type="match status" value="1"/>
</dbReference>
<keyword evidence="8" id="KW-0904">Protein phosphatase</keyword>
<keyword evidence="6" id="KW-0963">Cytoplasm</keyword>
<dbReference type="InterPro" id="IPR057023">
    <property type="entry name" value="PTP-SAK"/>
</dbReference>
<accession>A0A8D8RWZ3</accession>
<dbReference type="InterPro" id="IPR016130">
    <property type="entry name" value="Tyr_Pase_AS"/>
</dbReference>
<comment type="function">
    <text evidence="12">Protein phosphatase that mediates dephosphorylation of proteins phosphorylated on Tyr and Ser/Thr residues. In vitro, it can dephosphorylate p44-ERK1 (MAPK3) but not p54 SAPK-beta (MAPK10) in vitro. Able to enhance activation of JNK and p38 (MAPK14).</text>
</comment>
<dbReference type="InterPro" id="IPR020422">
    <property type="entry name" value="TYR_PHOSPHATASE_DUAL_dom"/>
</dbReference>
<dbReference type="PROSITE" id="PS00383">
    <property type="entry name" value="TYR_PHOSPHATASE_1"/>
    <property type="match status" value="1"/>
</dbReference>
<dbReference type="EMBL" id="HBUF01192700">
    <property type="protein sequence ID" value="CAG6658901.1"/>
    <property type="molecule type" value="Transcribed_RNA"/>
</dbReference>
<evidence type="ECO:0000256" key="2">
    <source>
        <dbReference type="ARBA" id="ARBA00004514"/>
    </source>
</evidence>
<keyword evidence="7" id="KW-0378">Hydrolase</keyword>
<evidence type="ECO:0000259" key="16">
    <source>
        <dbReference type="PROSITE" id="PS50056"/>
    </source>
</evidence>
<dbReference type="GO" id="GO:0004722">
    <property type="term" value="F:protein serine/threonine phosphatase activity"/>
    <property type="evidence" value="ECO:0007669"/>
    <property type="project" value="UniProtKB-EC"/>
</dbReference>
<evidence type="ECO:0000256" key="7">
    <source>
        <dbReference type="ARBA" id="ARBA00022801"/>
    </source>
</evidence>
<dbReference type="SMART" id="SM00195">
    <property type="entry name" value="DSPc"/>
    <property type="match status" value="1"/>
</dbReference>
<evidence type="ECO:0000259" key="15">
    <source>
        <dbReference type="PROSITE" id="PS50054"/>
    </source>
</evidence>
<dbReference type="EC" id="3.1.3.48" evidence="4"/>
<evidence type="ECO:0000256" key="9">
    <source>
        <dbReference type="ARBA" id="ARBA00023242"/>
    </source>
</evidence>
<organism evidence="17">
    <name type="scientific">Cacopsylla melanoneura</name>
    <dbReference type="NCBI Taxonomy" id="428564"/>
    <lineage>
        <taxon>Eukaryota</taxon>
        <taxon>Metazoa</taxon>
        <taxon>Ecdysozoa</taxon>
        <taxon>Arthropoda</taxon>
        <taxon>Hexapoda</taxon>
        <taxon>Insecta</taxon>
        <taxon>Pterygota</taxon>
        <taxon>Neoptera</taxon>
        <taxon>Paraneoptera</taxon>
        <taxon>Hemiptera</taxon>
        <taxon>Sternorrhyncha</taxon>
        <taxon>Psylloidea</taxon>
        <taxon>Psyllidae</taxon>
        <taxon>Psyllinae</taxon>
        <taxon>Cacopsylla</taxon>
    </lineage>
</organism>
<dbReference type="EC" id="3.1.3.16" evidence="5"/>
<evidence type="ECO:0000256" key="3">
    <source>
        <dbReference type="ARBA" id="ARBA00008601"/>
    </source>
</evidence>
<comment type="similarity">
    <text evidence="3">Belongs to the protein-tyrosine phosphatase family. Non-receptor class dual specificity subfamily.</text>
</comment>
<keyword evidence="9" id="KW-0539">Nucleus</keyword>
<dbReference type="Gene3D" id="3.90.190.10">
    <property type="entry name" value="Protein tyrosine phosphatase superfamily"/>
    <property type="match status" value="1"/>
</dbReference>
<evidence type="ECO:0000256" key="12">
    <source>
        <dbReference type="ARBA" id="ARBA00053915"/>
    </source>
</evidence>
<feature type="domain" description="Tyrosine-protein phosphatase" evidence="15">
    <location>
        <begin position="26"/>
        <end position="174"/>
    </location>
</feature>
<evidence type="ECO:0000256" key="11">
    <source>
        <dbReference type="ARBA" id="ARBA00048336"/>
    </source>
</evidence>
<dbReference type="GO" id="GO:0004725">
    <property type="term" value="F:protein tyrosine phosphatase activity"/>
    <property type="evidence" value="ECO:0007669"/>
    <property type="project" value="UniProtKB-EC"/>
</dbReference>
<name>A0A8D8RWZ3_9HEMI</name>
<dbReference type="PROSITE" id="PS50054">
    <property type="entry name" value="TYR_PHOSPHATASE_DUAL"/>
    <property type="match status" value="1"/>
</dbReference>
<dbReference type="EMBL" id="HBUF01192699">
    <property type="protein sequence ID" value="CAG6658900.1"/>
    <property type="molecule type" value="Transcribed_RNA"/>
</dbReference>
<dbReference type="FunFam" id="3.90.190.10:FF:000063">
    <property type="entry name" value="Dual specificity phosphatase 23"/>
    <property type="match status" value="1"/>
</dbReference>
<dbReference type="PANTHER" id="PTHR23339">
    <property type="entry name" value="TYROSINE SPECIFIC PROTEIN PHOSPHATASE AND DUAL SPECIFICITY PROTEIN PHOSPHATASE"/>
    <property type="match status" value="1"/>
</dbReference>
<evidence type="ECO:0000256" key="4">
    <source>
        <dbReference type="ARBA" id="ARBA00013064"/>
    </source>
</evidence>
<dbReference type="SUPFAM" id="SSF52799">
    <property type="entry name" value="(Phosphotyrosine protein) phosphatases II"/>
    <property type="match status" value="1"/>
</dbReference>
<evidence type="ECO:0000256" key="14">
    <source>
        <dbReference type="ARBA" id="ARBA00081937"/>
    </source>
</evidence>
<sequence length="252" mass="29317">MEVCRNVVEQSLEASNALKDRDEPSNFSWIVPGELAAMGCPTSRDQLKTLAYRGISHLISLSEECVPPGIEQYTPLNWILVPVEEFHPPTMRQVVRFIEFCVNCRQKGEAVGVHCRMGRGRTGVMAACYLVYFLNVTPERAISTLRLTRPGSIETYKQERTIYEFRDLSRLENYDQMVLSLLEEPNEQVLLLQLEEQREKKKKAHSNYFQTEEIKKNMKVLEYNTLYIFLEILRNYVPFNPDVSQRRMTAVK</sequence>
<evidence type="ECO:0000256" key="10">
    <source>
        <dbReference type="ARBA" id="ARBA00047761"/>
    </source>
</evidence>
<protein>
    <recommendedName>
        <fullName evidence="13">Dual specificity protein phosphatase 23</fullName>
        <ecNumber evidence="5">3.1.3.16</ecNumber>
        <ecNumber evidence="4">3.1.3.48</ecNumber>
    </recommendedName>
    <alternativeName>
        <fullName evidence="14">Low molecular mass dual specificity phosphatase 3</fullName>
    </alternativeName>
</protein>
<feature type="domain" description="Tyrosine specific protein phosphatases" evidence="16">
    <location>
        <begin position="92"/>
        <end position="160"/>
    </location>
</feature>
<dbReference type="InterPro" id="IPR050561">
    <property type="entry name" value="PTP"/>
</dbReference>
<comment type="catalytic activity">
    <reaction evidence="10">
        <text>O-phospho-L-seryl-[protein] + H2O = L-seryl-[protein] + phosphate</text>
        <dbReference type="Rhea" id="RHEA:20629"/>
        <dbReference type="Rhea" id="RHEA-COMP:9863"/>
        <dbReference type="Rhea" id="RHEA-COMP:11604"/>
        <dbReference type="ChEBI" id="CHEBI:15377"/>
        <dbReference type="ChEBI" id="CHEBI:29999"/>
        <dbReference type="ChEBI" id="CHEBI:43474"/>
        <dbReference type="ChEBI" id="CHEBI:83421"/>
        <dbReference type="EC" id="3.1.3.16"/>
    </reaction>
</comment>
<dbReference type="GO" id="GO:0005829">
    <property type="term" value="C:cytosol"/>
    <property type="evidence" value="ECO:0007669"/>
    <property type="project" value="UniProtKB-SubCell"/>
</dbReference>
<dbReference type="InterPro" id="IPR000387">
    <property type="entry name" value="Tyr_Pase_dom"/>
</dbReference>
<comment type="catalytic activity">
    <reaction evidence="11">
        <text>O-phospho-L-threonyl-[protein] + H2O = L-threonyl-[protein] + phosphate</text>
        <dbReference type="Rhea" id="RHEA:47004"/>
        <dbReference type="Rhea" id="RHEA-COMP:11060"/>
        <dbReference type="Rhea" id="RHEA-COMP:11605"/>
        <dbReference type="ChEBI" id="CHEBI:15377"/>
        <dbReference type="ChEBI" id="CHEBI:30013"/>
        <dbReference type="ChEBI" id="CHEBI:43474"/>
        <dbReference type="ChEBI" id="CHEBI:61977"/>
        <dbReference type="EC" id="3.1.3.16"/>
    </reaction>
</comment>
<reference evidence="17" key="1">
    <citation type="submission" date="2021-05" db="EMBL/GenBank/DDBJ databases">
        <authorList>
            <person name="Alioto T."/>
            <person name="Alioto T."/>
            <person name="Gomez Garrido J."/>
        </authorList>
    </citation>
    <scope>NUCLEOTIDE SEQUENCE</scope>
</reference>